<feature type="domain" description="FAD/NAD(P)-binding" evidence="4">
    <location>
        <begin position="7"/>
        <end position="304"/>
    </location>
</feature>
<keyword evidence="1" id="KW-0285">Flavoprotein</keyword>
<dbReference type="Pfam" id="PF07992">
    <property type="entry name" value="Pyr_redox_2"/>
    <property type="match status" value="1"/>
</dbReference>
<accession>A0A8A2VHG4</accession>
<dbReference type="PANTHER" id="PTHR48105">
    <property type="entry name" value="THIOREDOXIN REDUCTASE 1-RELATED-RELATED"/>
    <property type="match status" value="1"/>
</dbReference>
<evidence type="ECO:0000256" key="2">
    <source>
        <dbReference type="ARBA" id="ARBA00023002"/>
    </source>
</evidence>
<organism evidence="5 6">
    <name type="scientific">Haloterrigena alkaliphila</name>
    <dbReference type="NCBI Taxonomy" id="2816475"/>
    <lineage>
        <taxon>Archaea</taxon>
        <taxon>Methanobacteriati</taxon>
        <taxon>Methanobacteriota</taxon>
        <taxon>Stenosarchaea group</taxon>
        <taxon>Halobacteria</taxon>
        <taxon>Halobacteriales</taxon>
        <taxon>Natrialbaceae</taxon>
        <taxon>Haloterrigena</taxon>
    </lineage>
</organism>
<dbReference type="Gene3D" id="3.50.50.60">
    <property type="entry name" value="FAD/NAD(P)-binding domain"/>
    <property type="match status" value="2"/>
</dbReference>
<dbReference type="PRINTS" id="PR00469">
    <property type="entry name" value="PNDRDTASEII"/>
</dbReference>
<dbReference type="GO" id="GO:0016491">
    <property type="term" value="F:oxidoreductase activity"/>
    <property type="evidence" value="ECO:0007669"/>
    <property type="project" value="UniProtKB-KW"/>
</dbReference>
<dbReference type="EMBL" id="CP071462">
    <property type="protein sequence ID" value="QSX00108.1"/>
    <property type="molecule type" value="Genomic_DNA"/>
</dbReference>
<dbReference type="InterPro" id="IPR050097">
    <property type="entry name" value="Ferredoxin-NADP_redctase_2"/>
</dbReference>
<sequence>MTDHLEYEVVVIGGGPAGLTTALYATRLGHRTAVFEKEGGRHARVSHVHNLLGVSENVSGEQLAIHAVDQLEHYGGDFFPDAVESVSRLETDPDDGSDTDGPRFRLESTHATVDARRVVFATGFRDRSPDVPELERFTGRGLHYCLHCDAYTLGDGSVFVLGHTESAAHVAMSMLNFTADVDLLLDDREPEWDEETQRQLEAHPVDVIDTAVVSAYADEHVADDERPWIGGLELADGTQREYLGGFAMYGSAYNADLATELGCELREDGAIAVDEARETSVDGVYAVGDVTHGQNQTTIAIGDGAYAGLALHKDLRPFPKSTAELEASEADSSGDGDDLEVPGSAADLRAQMRRVRELETHPGLRGPSPGRE</sequence>
<keyword evidence="6" id="KW-1185">Reference proteome</keyword>
<dbReference type="Proteomes" id="UP000663203">
    <property type="component" value="Chromosome"/>
</dbReference>
<evidence type="ECO:0000313" key="5">
    <source>
        <dbReference type="EMBL" id="QSX00108.1"/>
    </source>
</evidence>
<dbReference type="SUPFAM" id="SSF51905">
    <property type="entry name" value="FAD/NAD(P)-binding domain"/>
    <property type="match status" value="2"/>
</dbReference>
<name>A0A8A2VHG4_9EURY</name>
<reference evidence="5 6" key="1">
    <citation type="submission" date="2021-03" db="EMBL/GenBank/DDBJ databases">
        <title>Haloterrigena longa sp. nov. and Haloterrigena limicola sp. nov., extremely halophilic archaea isolated from a salt lake.</title>
        <authorList>
            <person name="Henglin C."/>
        </authorList>
    </citation>
    <scope>NUCLEOTIDE SEQUENCE [LARGE SCALE GENOMIC DNA]</scope>
    <source>
        <strain evidence="5 6">KZCA68</strain>
    </source>
</reference>
<dbReference type="InterPro" id="IPR036188">
    <property type="entry name" value="FAD/NAD-bd_sf"/>
</dbReference>
<proteinExistence type="predicted"/>
<dbReference type="KEGG" id="hakz:J0X25_03835"/>
<dbReference type="AlphaFoldDB" id="A0A8A2VHG4"/>
<gene>
    <name evidence="5" type="ORF">J0X25_03835</name>
</gene>
<evidence type="ECO:0000259" key="4">
    <source>
        <dbReference type="Pfam" id="PF07992"/>
    </source>
</evidence>
<dbReference type="GeneID" id="63186406"/>
<dbReference type="PRINTS" id="PR00368">
    <property type="entry name" value="FADPNR"/>
</dbReference>
<evidence type="ECO:0000256" key="3">
    <source>
        <dbReference type="SAM" id="MobiDB-lite"/>
    </source>
</evidence>
<feature type="compositionally biased region" description="Acidic residues" evidence="3">
    <location>
        <begin position="326"/>
        <end position="340"/>
    </location>
</feature>
<protein>
    <submittedName>
        <fullName evidence="5">NAD(P)/FAD-dependent oxidoreductase</fullName>
    </submittedName>
</protein>
<dbReference type="RefSeq" id="WP_207289822.1">
    <property type="nucleotide sequence ID" value="NZ_CP071462.1"/>
</dbReference>
<feature type="region of interest" description="Disordered" evidence="3">
    <location>
        <begin position="323"/>
        <end position="372"/>
    </location>
</feature>
<evidence type="ECO:0000313" key="6">
    <source>
        <dbReference type="Proteomes" id="UP000663203"/>
    </source>
</evidence>
<dbReference type="InterPro" id="IPR023753">
    <property type="entry name" value="FAD/NAD-binding_dom"/>
</dbReference>
<keyword evidence="2" id="KW-0560">Oxidoreductase</keyword>
<evidence type="ECO:0000256" key="1">
    <source>
        <dbReference type="ARBA" id="ARBA00022630"/>
    </source>
</evidence>